<dbReference type="SMART" id="SM01060">
    <property type="entry name" value="Catalase"/>
    <property type="match status" value="1"/>
</dbReference>
<keyword evidence="2 11" id="KW-0575">Peroxidase</keyword>
<evidence type="ECO:0000256" key="9">
    <source>
        <dbReference type="PIRSR" id="PIRSR038928-2"/>
    </source>
</evidence>
<evidence type="ECO:0000256" key="8">
    <source>
        <dbReference type="PIRSR" id="PIRSR038928-1"/>
    </source>
</evidence>
<gene>
    <name evidence="11" type="ORF">TSTA_030620</name>
</gene>
<dbReference type="GO" id="GO:0042744">
    <property type="term" value="P:hydrogen peroxide catabolic process"/>
    <property type="evidence" value="ECO:0007669"/>
    <property type="project" value="UniProtKB-KW"/>
</dbReference>
<dbReference type="InterPro" id="IPR011614">
    <property type="entry name" value="Catalase_core"/>
</dbReference>
<dbReference type="InterPro" id="IPR020835">
    <property type="entry name" value="Catalase_sf"/>
</dbReference>
<dbReference type="HOGENOM" id="CLU_010645_2_0_1"/>
<dbReference type="STRING" id="441959.B8M7R7"/>
<proteinExistence type="inferred from homology"/>
<dbReference type="EMBL" id="EQ962654">
    <property type="protein sequence ID" value="EED19796.1"/>
    <property type="molecule type" value="Genomic_DNA"/>
</dbReference>
<accession>B8M7R7</accession>
<dbReference type="PROSITE" id="PS51402">
    <property type="entry name" value="CATALASE_3"/>
    <property type="match status" value="1"/>
</dbReference>
<dbReference type="OrthoDB" id="6880011at2759"/>
<dbReference type="GO" id="GO:0005739">
    <property type="term" value="C:mitochondrion"/>
    <property type="evidence" value="ECO:0007669"/>
    <property type="project" value="TreeGrafter"/>
</dbReference>
<dbReference type="PRINTS" id="PR00067">
    <property type="entry name" value="CATALASE"/>
</dbReference>
<dbReference type="GO" id="GO:0005777">
    <property type="term" value="C:peroxisome"/>
    <property type="evidence" value="ECO:0007669"/>
    <property type="project" value="TreeGrafter"/>
</dbReference>
<dbReference type="EC" id="1.11.1.6" evidence="11"/>
<dbReference type="InParanoid" id="B8M7R7"/>
<feature type="active site" evidence="8">
    <location>
        <position position="55"/>
    </location>
</feature>
<dbReference type="GO" id="GO:0046872">
    <property type="term" value="F:metal ion binding"/>
    <property type="evidence" value="ECO:0007669"/>
    <property type="project" value="UniProtKB-KW"/>
</dbReference>
<evidence type="ECO:0000256" key="6">
    <source>
        <dbReference type="ARBA" id="ARBA00023004"/>
    </source>
</evidence>
<comment type="similarity">
    <text evidence="1">Belongs to the catalase family.</text>
</comment>
<evidence type="ECO:0000256" key="1">
    <source>
        <dbReference type="ARBA" id="ARBA00005329"/>
    </source>
</evidence>
<dbReference type="Pfam" id="PF00199">
    <property type="entry name" value="Catalase"/>
    <property type="match status" value="2"/>
</dbReference>
<keyword evidence="3 9" id="KW-0349">Heme</keyword>
<dbReference type="CDD" id="cd08157">
    <property type="entry name" value="catalase_fungal"/>
    <property type="match status" value="1"/>
</dbReference>
<evidence type="ECO:0000259" key="10">
    <source>
        <dbReference type="SMART" id="SM01060"/>
    </source>
</evidence>
<dbReference type="GO" id="GO:0020037">
    <property type="term" value="F:heme binding"/>
    <property type="evidence" value="ECO:0007669"/>
    <property type="project" value="InterPro"/>
</dbReference>
<organism evidence="11 12">
    <name type="scientific">Talaromyces stipitatus (strain ATCC 10500 / CBS 375.48 / QM 6759 / NRRL 1006)</name>
    <name type="common">Penicillium stipitatum</name>
    <dbReference type="NCBI Taxonomy" id="441959"/>
    <lineage>
        <taxon>Eukaryota</taxon>
        <taxon>Fungi</taxon>
        <taxon>Dikarya</taxon>
        <taxon>Ascomycota</taxon>
        <taxon>Pezizomycotina</taxon>
        <taxon>Eurotiomycetes</taxon>
        <taxon>Eurotiomycetidae</taxon>
        <taxon>Eurotiales</taxon>
        <taxon>Trichocomaceae</taxon>
        <taxon>Talaromyces</taxon>
        <taxon>Talaromyces sect. Talaromyces</taxon>
    </lineage>
</organism>
<dbReference type="SUPFAM" id="SSF56634">
    <property type="entry name" value="Heme-dependent catalase-like"/>
    <property type="match status" value="1"/>
</dbReference>
<dbReference type="GO" id="GO:0004096">
    <property type="term" value="F:catalase activity"/>
    <property type="evidence" value="ECO:0007669"/>
    <property type="project" value="UniProtKB-EC"/>
</dbReference>
<dbReference type="Pfam" id="PF06628">
    <property type="entry name" value="Catalase-rel"/>
    <property type="match status" value="1"/>
</dbReference>
<dbReference type="InterPro" id="IPR018028">
    <property type="entry name" value="Catalase"/>
</dbReference>
<evidence type="ECO:0000256" key="2">
    <source>
        <dbReference type="ARBA" id="ARBA00022559"/>
    </source>
</evidence>
<feature type="domain" description="Catalase core" evidence="10">
    <location>
        <begin position="5"/>
        <end position="423"/>
    </location>
</feature>
<dbReference type="AlphaFoldDB" id="B8M7R7"/>
<dbReference type="GO" id="GO:0042542">
    <property type="term" value="P:response to hydrogen peroxide"/>
    <property type="evidence" value="ECO:0007669"/>
    <property type="project" value="TreeGrafter"/>
</dbReference>
<keyword evidence="4 9" id="KW-0479">Metal-binding</keyword>
<evidence type="ECO:0000313" key="11">
    <source>
        <dbReference type="EMBL" id="EED19796.1"/>
    </source>
</evidence>
<evidence type="ECO:0000256" key="4">
    <source>
        <dbReference type="ARBA" id="ARBA00022723"/>
    </source>
</evidence>
<keyword evidence="6 9" id="KW-0408">Iron</keyword>
<dbReference type="RefSeq" id="XP_002480230.1">
    <property type="nucleotide sequence ID" value="XM_002480185.1"/>
</dbReference>
<keyword evidence="7" id="KW-0376">Hydrogen peroxide</keyword>
<feature type="binding site" description="axial binding residue" evidence="9">
    <location>
        <position position="368"/>
    </location>
    <ligand>
        <name>heme</name>
        <dbReference type="ChEBI" id="CHEBI:30413"/>
    </ligand>
    <ligandPart>
        <name>Fe</name>
        <dbReference type="ChEBI" id="CHEBI:18248"/>
    </ligandPart>
</feature>
<dbReference type="OMA" id="QVTWLFG"/>
<protein>
    <submittedName>
        <fullName evidence="11">Catalase, putative</fullName>
        <ecNumber evidence="11">1.11.1.6</ecNumber>
    </submittedName>
</protein>
<name>B8M7R7_TALSN</name>
<dbReference type="PROSITE" id="PS00438">
    <property type="entry name" value="CATALASE_2"/>
    <property type="match status" value="1"/>
</dbReference>
<keyword evidence="5 11" id="KW-0560">Oxidoreductase</keyword>
<feature type="active site" evidence="8">
    <location>
        <position position="128"/>
    </location>
</feature>
<dbReference type="InterPro" id="IPR010582">
    <property type="entry name" value="Catalase_immune_responsive"/>
</dbReference>
<dbReference type="PIRSF" id="PIRSF038928">
    <property type="entry name" value="Catalase_clade1-3"/>
    <property type="match status" value="1"/>
</dbReference>
<evidence type="ECO:0000313" key="12">
    <source>
        <dbReference type="Proteomes" id="UP000001745"/>
    </source>
</evidence>
<dbReference type="VEuPathDB" id="FungiDB:TSTA_030620"/>
<dbReference type="PANTHER" id="PTHR11465:SF26">
    <property type="entry name" value="CATALASE 2"/>
    <property type="match status" value="1"/>
</dbReference>
<comment type="cofactor">
    <cofactor evidence="9">
        <name>heme</name>
        <dbReference type="ChEBI" id="CHEBI:30413"/>
    </cofactor>
</comment>
<dbReference type="PhylomeDB" id="B8M7R7"/>
<dbReference type="InterPro" id="IPR024711">
    <property type="entry name" value="Catalase_clade1/3"/>
</dbReference>
<dbReference type="GeneID" id="8101741"/>
<evidence type="ECO:0000256" key="7">
    <source>
        <dbReference type="ARBA" id="ARBA00023324"/>
    </source>
</evidence>
<dbReference type="PANTHER" id="PTHR11465">
    <property type="entry name" value="CATALASE"/>
    <property type="match status" value="1"/>
</dbReference>
<evidence type="ECO:0000256" key="3">
    <source>
        <dbReference type="ARBA" id="ARBA00022617"/>
    </source>
</evidence>
<evidence type="ECO:0000256" key="5">
    <source>
        <dbReference type="ARBA" id="ARBA00023002"/>
    </source>
</evidence>
<reference evidence="12" key="1">
    <citation type="journal article" date="2015" name="Genome Announc.">
        <title>Genome sequence of the AIDS-associated pathogen Penicillium marneffei (ATCC18224) and its near taxonomic relative Talaromyces stipitatus (ATCC10500).</title>
        <authorList>
            <person name="Nierman W.C."/>
            <person name="Fedorova-Abrams N.D."/>
            <person name="Andrianopoulos A."/>
        </authorList>
    </citation>
    <scope>NUCLEOTIDE SEQUENCE [LARGE SCALE GENOMIC DNA]</scope>
    <source>
        <strain evidence="12">ATCC 10500 / CBS 375.48 / QM 6759 / NRRL 1006</strain>
    </source>
</reference>
<dbReference type="Gene3D" id="2.40.180.10">
    <property type="entry name" value="Catalase core domain"/>
    <property type="match status" value="2"/>
</dbReference>
<dbReference type="InterPro" id="IPR024708">
    <property type="entry name" value="Catalase_AS"/>
</dbReference>
<dbReference type="Proteomes" id="UP000001745">
    <property type="component" value="Unassembled WGS sequence"/>
</dbReference>
<dbReference type="eggNOG" id="KOG0047">
    <property type="taxonomic scope" value="Eukaryota"/>
</dbReference>
<keyword evidence="12" id="KW-1185">Reference proteome</keyword>
<sequence>MSYYTLAEGCPYARNDTSVQLRNGSGGGLVLMQDTQLIETLAHFSRERIPERVVHAKAAGAYGVFECTHDCTDITSASFLNTVGKKTEVLLRVSTVGPEAGSADTTRDVHGWAMKLYTDEGNLDWVFNNTPVFFIRDPIKFPSLNRSHKRHPRTHRPDANMVRQRLKTWDQRGADEFFSSGTNRTLYTHIPLFSFHVGNPEGIHELIHLFSDRGTPASLRHINAYSGHTYKFTKEDGSFKYIKVHIKTQLGAKNMTAEESIRIAGENPDFLMQDMFDAIEKGDFPVWNVYVQVMDPKEAETCKVNIFDMTKVWPHKDFPLRQIGKLTLNRNPRNYFTDIEQAAFSPSTMVPGWAPSADPILQARMFAYPDAARYRLGTNYQMLPTNAARAPVYCPFQRDGFMNFSTNYGDDPNYVGSSLKPTVFASKPSTTTITEHEKWVGEVSSFASTIQQDDFVQATELWKVLGREPGHQDRYIQNVSNSVKNVISKELREKVYDLYRRVDPELGERLKKATEAQVVNKN</sequence>